<sequence>MFKWKFEAIIYRKFDGAVLYMKMCESYEEAASAIEKNIVKFVDMEYPPTGHINKDYVQVG</sequence>
<proteinExistence type="predicted"/>
<keyword evidence="2" id="KW-1185">Reference proteome</keyword>
<evidence type="ECO:0000313" key="1">
    <source>
        <dbReference type="EMBL" id="MBC5675591.1"/>
    </source>
</evidence>
<protein>
    <submittedName>
        <fullName evidence="1">Uncharacterized protein</fullName>
    </submittedName>
</protein>
<evidence type="ECO:0000313" key="2">
    <source>
        <dbReference type="Proteomes" id="UP000654573"/>
    </source>
</evidence>
<dbReference type="EMBL" id="JACOOU010000018">
    <property type="protein sequence ID" value="MBC5675591.1"/>
    <property type="molecule type" value="Genomic_DNA"/>
</dbReference>
<dbReference type="RefSeq" id="WP_186971162.1">
    <property type="nucleotide sequence ID" value="NZ_JACOOU010000018.1"/>
</dbReference>
<organism evidence="1 2">
    <name type="scientific">Blautia celeris</name>
    <dbReference type="NCBI Taxonomy" id="2763026"/>
    <lineage>
        <taxon>Bacteria</taxon>
        <taxon>Bacillati</taxon>
        <taxon>Bacillota</taxon>
        <taxon>Clostridia</taxon>
        <taxon>Lachnospirales</taxon>
        <taxon>Lachnospiraceae</taxon>
        <taxon>Blautia</taxon>
    </lineage>
</organism>
<gene>
    <name evidence="1" type="ORF">H8S76_25500</name>
</gene>
<comment type="caution">
    <text evidence="1">The sequence shown here is derived from an EMBL/GenBank/DDBJ whole genome shotgun (WGS) entry which is preliminary data.</text>
</comment>
<reference evidence="1 2" key="1">
    <citation type="submission" date="2020-08" db="EMBL/GenBank/DDBJ databases">
        <title>Genome public.</title>
        <authorList>
            <person name="Liu C."/>
            <person name="Sun Q."/>
        </authorList>
    </citation>
    <scope>NUCLEOTIDE SEQUENCE [LARGE SCALE GENOMIC DNA]</scope>
    <source>
        <strain evidence="1 2">NSJ-34</strain>
    </source>
</reference>
<accession>A0ABR7FMD7</accession>
<name>A0ABR7FMD7_9FIRM</name>
<dbReference type="Proteomes" id="UP000654573">
    <property type="component" value="Unassembled WGS sequence"/>
</dbReference>